<evidence type="ECO:0000313" key="1">
    <source>
        <dbReference type="EMBL" id="KAG9320262.1"/>
    </source>
</evidence>
<sequence>MVIVSPPPLDTSHRTCLPAYYCPQGTLKPWPVAYSCSCLSLSISISVCVYMCCVRESHSLTPIVYSSRK</sequence>
<proteinExistence type="predicted"/>
<protein>
    <submittedName>
        <fullName evidence="1">Uncharacterized protein</fullName>
    </submittedName>
</protein>
<dbReference type="AlphaFoldDB" id="A0A9P8A0X0"/>
<reference evidence="1" key="1">
    <citation type="submission" date="2021-07" db="EMBL/GenBank/DDBJ databases">
        <title>Draft genome of Mortierella alpina, strain LL118, isolated from an aspen leaf litter sample.</title>
        <authorList>
            <person name="Yang S."/>
            <person name="Vinatzer B.A."/>
        </authorList>
    </citation>
    <scope>NUCLEOTIDE SEQUENCE</scope>
    <source>
        <strain evidence="1">LL118</strain>
    </source>
</reference>
<dbReference type="Proteomes" id="UP000717515">
    <property type="component" value="Unassembled WGS sequence"/>
</dbReference>
<name>A0A9P8A0X0_MORAP</name>
<accession>A0A9P8A0X0</accession>
<gene>
    <name evidence="1" type="ORF">KVV02_001181</name>
</gene>
<evidence type="ECO:0000313" key="2">
    <source>
        <dbReference type="Proteomes" id="UP000717515"/>
    </source>
</evidence>
<comment type="caution">
    <text evidence="1">The sequence shown here is derived from an EMBL/GenBank/DDBJ whole genome shotgun (WGS) entry which is preliminary data.</text>
</comment>
<dbReference type="EMBL" id="JAIFTL010000309">
    <property type="protein sequence ID" value="KAG9320262.1"/>
    <property type="molecule type" value="Genomic_DNA"/>
</dbReference>
<organism evidence="1 2">
    <name type="scientific">Mortierella alpina</name>
    <name type="common">Oleaginous fungus</name>
    <name type="synonym">Mortierella renispora</name>
    <dbReference type="NCBI Taxonomy" id="64518"/>
    <lineage>
        <taxon>Eukaryota</taxon>
        <taxon>Fungi</taxon>
        <taxon>Fungi incertae sedis</taxon>
        <taxon>Mucoromycota</taxon>
        <taxon>Mortierellomycotina</taxon>
        <taxon>Mortierellomycetes</taxon>
        <taxon>Mortierellales</taxon>
        <taxon>Mortierellaceae</taxon>
        <taxon>Mortierella</taxon>
    </lineage>
</organism>